<proteinExistence type="predicted"/>
<evidence type="ECO:0000256" key="1">
    <source>
        <dbReference type="ARBA" id="ARBA00001974"/>
    </source>
</evidence>
<dbReference type="PANTHER" id="PTHR43557">
    <property type="entry name" value="APOPTOSIS-INDUCING FACTOR 1"/>
    <property type="match status" value="1"/>
</dbReference>
<dbReference type="Pfam" id="PF07992">
    <property type="entry name" value="Pyr_redox_2"/>
    <property type="match status" value="1"/>
</dbReference>
<dbReference type="Proteomes" id="UP000248706">
    <property type="component" value="Unassembled WGS sequence"/>
</dbReference>
<evidence type="ECO:0000259" key="7">
    <source>
        <dbReference type="Pfam" id="PF14759"/>
    </source>
</evidence>
<dbReference type="OrthoDB" id="9802028at2"/>
<evidence type="ECO:0000313" key="8">
    <source>
        <dbReference type="EMBL" id="RAQ94160.1"/>
    </source>
</evidence>
<evidence type="ECO:0000256" key="3">
    <source>
        <dbReference type="ARBA" id="ARBA00022827"/>
    </source>
</evidence>
<dbReference type="SUPFAM" id="SSF55424">
    <property type="entry name" value="FAD/NAD-linked reductases, dimerisation (C-terminal) domain"/>
    <property type="match status" value="1"/>
</dbReference>
<dbReference type="SUPFAM" id="SSF51905">
    <property type="entry name" value="FAD/NAD(P)-binding domain"/>
    <property type="match status" value="1"/>
</dbReference>
<reference evidence="8 9" key="1">
    <citation type="submission" date="2016-08" db="EMBL/GenBank/DDBJ databases">
        <title>Analysis of Carbohydrate Active Enzymes in Thermogemmatispora T81 Reveals Carbohydrate Degradation Ability.</title>
        <authorList>
            <person name="Tomazini A."/>
            <person name="Lal S."/>
            <person name="Stott M."/>
            <person name="Henrissat B."/>
            <person name="Polikarpov I."/>
            <person name="Sparling R."/>
            <person name="Levin D.B."/>
        </authorList>
    </citation>
    <scope>NUCLEOTIDE SEQUENCE [LARGE SCALE GENOMIC DNA]</scope>
    <source>
        <strain evidence="8 9">T81</strain>
    </source>
</reference>
<comment type="caution">
    <text evidence="8">The sequence shown here is derived from an EMBL/GenBank/DDBJ whole genome shotgun (WGS) entry which is preliminary data.</text>
</comment>
<dbReference type="InterPro" id="IPR028202">
    <property type="entry name" value="Reductase_C"/>
</dbReference>
<feature type="region of interest" description="Disordered" evidence="5">
    <location>
        <begin position="420"/>
        <end position="440"/>
    </location>
</feature>
<keyword evidence="4" id="KW-0560">Oxidoreductase</keyword>
<evidence type="ECO:0008006" key="10">
    <source>
        <dbReference type="Google" id="ProtNLM"/>
    </source>
</evidence>
<feature type="domain" description="Reductase C-terminal" evidence="7">
    <location>
        <begin position="324"/>
        <end position="407"/>
    </location>
</feature>
<accession>A0A328VEH0</accession>
<dbReference type="AlphaFoldDB" id="A0A328VEH0"/>
<dbReference type="Pfam" id="PF14759">
    <property type="entry name" value="Reductase_C"/>
    <property type="match status" value="1"/>
</dbReference>
<keyword evidence="2" id="KW-0285">Flavoprotein</keyword>
<evidence type="ECO:0000313" key="9">
    <source>
        <dbReference type="Proteomes" id="UP000248706"/>
    </source>
</evidence>
<dbReference type="EMBL" id="MCIF01000002">
    <property type="protein sequence ID" value="RAQ94160.1"/>
    <property type="molecule type" value="Genomic_DNA"/>
</dbReference>
<organism evidence="8 9">
    <name type="scientific">Thermogemmatispora tikiterensis</name>
    <dbReference type="NCBI Taxonomy" id="1825093"/>
    <lineage>
        <taxon>Bacteria</taxon>
        <taxon>Bacillati</taxon>
        <taxon>Chloroflexota</taxon>
        <taxon>Ktedonobacteria</taxon>
        <taxon>Thermogemmatisporales</taxon>
        <taxon>Thermogemmatisporaceae</taxon>
        <taxon>Thermogemmatispora</taxon>
    </lineage>
</organism>
<dbReference type="GO" id="GO:0016651">
    <property type="term" value="F:oxidoreductase activity, acting on NAD(P)H"/>
    <property type="evidence" value="ECO:0007669"/>
    <property type="project" value="TreeGrafter"/>
</dbReference>
<evidence type="ECO:0000256" key="2">
    <source>
        <dbReference type="ARBA" id="ARBA00022630"/>
    </source>
</evidence>
<dbReference type="Gene3D" id="3.50.50.60">
    <property type="entry name" value="FAD/NAD(P)-binding domain"/>
    <property type="match status" value="2"/>
</dbReference>
<sequence>MKQRFLIIGAGQAGVSAAVTLRHEGFDGEIMLIGAESHLPYERPPLSKDYLLGQKPIDDLFIHNSRFYVENHIQTLLGVKAVRVNPYEKVVELARANCVRPTIAYDKLLIATGVRNRKLRVPGATLEGIYYLRTIEEADAIRQACRSGQRAVLVGMGFIGCEVAASLRQSGIEVVAIEAYKTPLYRVVGEKIGKVFEEIHREHGVRFLFEETIVAFEASQRVQCVVTSSGRRIDCDFVIIGVGVEPVTELVEGSEVQIENGIVVNQYCQTQVPDIYAAGDVANHFHPVVGKKMRVEHWQNAISQGRAAALNMLGRREPYQEVHWFWSDQYKYNVQYAGFPCAWDQLVVRGKLNEHKFTAFYMQEGKVMAVISINRGKDILRTIPLIRAQIPVDPLKLQDEATDLRSLQPRAVHLRRSLNHGGSFSELPSASETEKGQLQP</sequence>
<dbReference type="InterPro" id="IPR016156">
    <property type="entry name" value="FAD/NAD-linked_Rdtase_dimer_sf"/>
</dbReference>
<evidence type="ECO:0000256" key="4">
    <source>
        <dbReference type="ARBA" id="ARBA00023002"/>
    </source>
</evidence>
<evidence type="ECO:0000256" key="5">
    <source>
        <dbReference type="SAM" id="MobiDB-lite"/>
    </source>
</evidence>
<dbReference type="RefSeq" id="WP_112425839.1">
    <property type="nucleotide sequence ID" value="NZ_MCIF01000002.1"/>
</dbReference>
<dbReference type="InterPro" id="IPR023753">
    <property type="entry name" value="FAD/NAD-binding_dom"/>
</dbReference>
<gene>
    <name evidence="8" type="ORF">A4R35_01355</name>
</gene>
<protein>
    <recommendedName>
        <fullName evidence="10">Pyridine nucleotide-disulfide oxidoreductase</fullName>
    </recommendedName>
</protein>
<evidence type="ECO:0000259" key="6">
    <source>
        <dbReference type="Pfam" id="PF07992"/>
    </source>
</evidence>
<dbReference type="Gene3D" id="3.30.390.30">
    <property type="match status" value="1"/>
</dbReference>
<comment type="cofactor">
    <cofactor evidence="1">
        <name>FAD</name>
        <dbReference type="ChEBI" id="CHEBI:57692"/>
    </cofactor>
</comment>
<dbReference type="PRINTS" id="PR00411">
    <property type="entry name" value="PNDRDTASEI"/>
</dbReference>
<dbReference type="InterPro" id="IPR050446">
    <property type="entry name" value="FAD-oxidoreductase/Apoptosis"/>
</dbReference>
<dbReference type="InterPro" id="IPR036188">
    <property type="entry name" value="FAD/NAD-bd_sf"/>
</dbReference>
<dbReference type="PANTHER" id="PTHR43557:SF2">
    <property type="entry name" value="RIESKE DOMAIN-CONTAINING PROTEIN-RELATED"/>
    <property type="match status" value="1"/>
</dbReference>
<keyword evidence="3" id="KW-0274">FAD</keyword>
<keyword evidence="9" id="KW-1185">Reference proteome</keyword>
<name>A0A328VEH0_9CHLR</name>
<dbReference type="GO" id="GO:0005737">
    <property type="term" value="C:cytoplasm"/>
    <property type="evidence" value="ECO:0007669"/>
    <property type="project" value="TreeGrafter"/>
</dbReference>
<feature type="domain" description="FAD/NAD(P)-binding" evidence="6">
    <location>
        <begin position="5"/>
        <end position="305"/>
    </location>
</feature>
<dbReference type="PRINTS" id="PR00368">
    <property type="entry name" value="FADPNR"/>
</dbReference>